<feature type="region of interest" description="Disordered" evidence="6">
    <location>
        <begin position="765"/>
        <end position="789"/>
    </location>
</feature>
<dbReference type="GO" id="GO:0090729">
    <property type="term" value="F:toxin activity"/>
    <property type="evidence" value="ECO:0007669"/>
    <property type="project" value="UniProtKB-KW"/>
</dbReference>
<keyword evidence="4" id="KW-0843">Virulence</keyword>
<dbReference type="Proteomes" id="UP000002743">
    <property type="component" value="Chromosome"/>
</dbReference>
<dbReference type="Pfam" id="PF17963">
    <property type="entry name" value="Big_9"/>
    <property type="match status" value="3"/>
</dbReference>
<dbReference type="NCBIfam" id="TIGR01965">
    <property type="entry name" value="VCBS_repeat"/>
    <property type="match status" value="3"/>
</dbReference>
<dbReference type="SUPFAM" id="SSF51120">
    <property type="entry name" value="beta-Roll"/>
    <property type="match status" value="1"/>
</dbReference>
<dbReference type="RefSeq" id="WP_015829780.1">
    <property type="nucleotide sequence ID" value="NC_012969.1"/>
</dbReference>
<dbReference type="STRING" id="582744.Msip34_1011"/>
<dbReference type="eggNOG" id="COG2931">
    <property type="taxonomic scope" value="Bacteria"/>
</dbReference>
<name>C6XCI3_METGS</name>
<sequence length="1536" mass="157499">MAAIGTVVAINGGSNAFAVNERGERRMLKVGDSIQPGEVVTTAQGVVVDILLTTGQKIEISADQTVKFTPELAEFIAPEGTESAVSEATVQAVIQAIEQGRDINEVLEETAAGLIGAAGNEHGSTFVNLLRIVEGVTPLSYEYPVGTPPVIDFVREAFIYSDPEGAAATPAGPPSIVLTDYNGVEAGEMTLPETAGATPGDFSVTAPAGIASITIGTTVVTLTQLTNAGTTPIVITTDKGTLTVVGYNATTGVVSYTYDPNVQTSATTVTDSLPITVTDANGQAASDTLDVNITDTGPTAVNDTNSITEDATPNQVTGNVLNNDNIGADVKVDPVTTTGTFVGQYGTLVLNANGTYTYTLNNANPAVNGLNENQSLQDVFSYTIRDADGTEATANLTITINGHTDSPPGLIVEGTTLPETADATPGSFLVEAEAGISSITISGTTDHVVTLQQLNNLATDPITITTPRGTLVLTGYDATTGVVSYTYDPNIQSSNSSVTDSIGVTLTDANNVSTSSPLNIVITDSAPVAVDDTNSITEDASPNQVTGNVLDNDTVGPDVNPNPVTTTGTFVGQYGTLILNANGTYTYTLNNSNPAVNALNENQSLQDVFSYTIKDGDGTEATANLTITINGHTDGAPGLIVEGTTLPETADATPGSFLVEAEAGISSITISGTTDHVVTLQQLNNLATDPITITTPRGTLVLTGYDASTGVVSYTYDPNIQSSNSSVTDSIGVTLTDANNVSTSSPLNIVITDSAPVAVDDTNSIKEDASPNQVTGNVLNNDTVGPDVNPNPVTTTGTFVGQYGTLILNANGSYTYTLNNANPAVNALNDNQSLKDVFSYTINDGDGTPATANLTITINGTTDDRPPVVGTATANVSEEGLPGGLPDSSGTVDVTNSASAHGTLSISDPDGNAITSVVLTAPTGDYYSGGQLITWSGSGTGTLTGSAGGQPVLTITINNGGEYDVNLLRPLDHPDTKTEDVLTLNVGVSATANGVTSVGNLTVNVEDDSPVANPISANLSTTDTNLLITLDISGSMRTQDGVGGTTRLASAIQSIKTLLDKYDALGDTRISLVVFSTTAAQVGTDWMTIDQAKAQLDQILVNGPKGNTNYDSALANAMDAFDDAGKLTNAQNVAYFISDGEPNTGSGSNTSLTGSTNTNGSDAGIQTQEELAWKTFLEANQIKSYAIGVGSDINSVNALNPVAYDGQTNTNMDGILVTSFTQLDAVLAGTIQNQAAGELITGTMTGNGVGGDGGFVGSIVVEGTEYRFNAATGLIEVVGTNHSTYNSTTHEITVTTLHGGQFVVDMDSGTYSYKAPDGLSSAITEKMDYVLQDKDGDTANSTVTINVDKTNVQVGTTASETITGSDHPDLIMGRDGNDILIGGGGHDRLYGDNGNDTLIGGAGNDILSGGAGVDTFKWNLADAGTPGTPAVDTITDFNKASVASGGDKLDLRDLLTGENSGNLQNYLHFEKSGSDTIIHISSTGGFSGDSHTVGAAFNSGAENQRIVLAGVDLTTAGHTDAAIINNLVTNNKLVTD</sequence>
<dbReference type="GO" id="GO:0005576">
    <property type="term" value="C:extracellular region"/>
    <property type="evidence" value="ECO:0007669"/>
    <property type="project" value="InterPro"/>
</dbReference>
<feature type="region of interest" description="Disordered" evidence="6">
    <location>
        <begin position="1139"/>
        <end position="1163"/>
    </location>
</feature>
<evidence type="ECO:0000256" key="1">
    <source>
        <dbReference type="ARBA" id="ARBA00004370"/>
    </source>
</evidence>
<dbReference type="Gene3D" id="2.60.40.10">
    <property type="entry name" value="Immunoglobulins"/>
    <property type="match status" value="3"/>
</dbReference>
<evidence type="ECO:0000256" key="2">
    <source>
        <dbReference type="ARBA" id="ARBA00022656"/>
    </source>
</evidence>
<dbReference type="PROSITE" id="PS00330">
    <property type="entry name" value="HEMOLYSIN_CALCIUM"/>
    <property type="match status" value="2"/>
</dbReference>
<dbReference type="OrthoDB" id="4648428at2"/>
<dbReference type="InterPro" id="IPR019960">
    <property type="entry name" value="T1SS_VCA0849"/>
</dbReference>
<feature type="compositionally biased region" description="Polar residues" evidence="6">
    <location>
        <begin position="770"/>
        <end position="783"/>
    </location>
</feature>
<feature type="compositionally biased region" description="Polar residues" evidence="6">
    <location>
        <begin position="533"/>
        <end position="551"/>
    </location>
</feature>
<dbReference type="PRINTS" id="PR01488">
    <property type="entry name" value="RTXTOXINA"/>
</dbReference>
<proteinExistence type="predicted"/>
<dbReference type="Gene3D" id="3.40.50.410">
    <property type="entry name" value="von Willebrand factor, type A domain"/>
    <property type="match status" value="1"/>
</dbReference>
<dbReference type="InterPro" id="IPR002035">
    <property type="entry name" value="VWF_A"/>
</dbReference>
<keyword evidence="9" id="KW-1185">Reference proteome</keyword>
<dbReference type="GO" id="GO:0016020">
    <property type="term" value="C:membrane"/>
    <property type="evidence" value="ECO:0007669"/>
    <property type="project" value="UniProtKB-SubCell"/>
</dbReference>
<dbReference type="InterPro" id="IPR003995">
    <property type="entry name" value="RTX_toxin_determinant-A"/>
</dbReference>
<evidence type="ECO:0000259" key="7">
    <source>
        <dbReference type="PROSITE" id="PS50234"/>
    </source>
</evidence>
<keyword evidence="5" id="KW-0472">Membrane</keyword>
<accession>C6XCI3</accession>
<gene>
    <name evidence="8" type="ordered locus">Msip34_1011</name>
</gene>
<dbReference type="InterPro" id="IPR047777">
    <property type="entry name" value="LapA-like_RM"/>
</dbReference>
<dbReference type="CDD" id="cd00198">
    <property type="entry name" value="vWFA"/>
    <property type="match status" value="1"/>
</dbReference>
<dbReference type="KEGG" id="mei:Msip34_1011"/>
<dbReference type="InterPro" id="IPR010221">
    <property type="entry name" value="VCBS_dom"/>
</dbReference>
<evidence type="ECO:0000313" key="9">
    <source>
        <dbReference type="Proteomes" id="UP000002743"/>
    </source>
</evidence>
<dbReference type="Gene3D" id="2.150.10.10">
    <property type="entry name" value="Serralysin-like metalloprotease, C-terminal"/>
    <property type="match status" value="1"/>
</dbReference>
<dbReference type="NCBIfam" id="TIGR03661">
    <property type="entry name" value="T1SS_VCA0849"/>
    <property type="match status" value="1"/>
</dbReference>
<dbReference type="Pfam" id="PF13519">
    <property type="entry name" value="VWA_2"/>
    <property type="match status" value="1"/>
</dbReference>
<dbReference type="InterPro" id="IPR001343">
    <property type="entry name" value="Hemolysn_Ca-bd"/>
</dbReference>
<feature type="compositionally biased region" description="Low complexity" evidence="6">
    <location>
        <begin position="1143"/>
        <end position="1161"/>
    </location>
</feature>
<protein>
    <submittedName>
        <fullName evidence="8">Outer membrane adhesin like protein</fullName>
    </submittedName>
</protein>
<reference evidence="8 9" key="2">
    <citation type="journal article" date="2011" name="J. Bacteriol.">
        <title>Genomes of three methylotrophs from a single niche uncover genetic and metabolic divergence of Methylophilaceae.</title>
        <authorList>
            <person name="Lapidus A."/>
            <person name="Clum A."/>
            <person name="Labutti K."/>
            <person name="Kaluzhnaya M.G."/>
            <person name="Lim S."/>
            <person name="Beck D.A."/>
            <person name="Glavina Del Rio T."/>
            <person name="Nolan M."/>
            <person name="Mavromatis K."/>
            <person name="Huntemann M."/>
            <person name="Lucas S."/>
            <person name="Lidstrom M.E."/>
            <person name="Ivanova N."/>
            <person name="Chistoserdova L."/>
        </authorList>
    </citation>
    <scope>NUCLEOTIDE SEQUENCE [LARGE SCALE GENOMIC DNA]</scope>
    <source>
        <strain evidence="8 9">SIP3-4</strain>
    </source>
</reference>
<dbReference type="InterPro" id="IPR013783">
    <property type="entry name" value="Ig-like_fold"/>
</dbReference>
<reference evidence="9" key="1">
    <citation type="submission" date="2009-07" db="EMBL/GenBank/DDBJ databases">
        <title>Complete sequence of chromosome of Methylovorus sp. SIP3-4.</title>
        <authorList>
            <person name="Lucas S."/>
            <person name="Copeland A."/>
            <person name="Lapidus A."/>
            <person name="Glavina del Rio T."/>
            <person name="Tice H."/>
            <person name="Bruce D."/>
            <person name="Goodwin L."/>
            <person name="Pitluck S."/>
            <person name="Clum A."/>
            <person name="Larimer F."/>
            <person name="Land M."/>
            <person name="Hauser L."/>
            <person name="Kyrpides N."/>
            <person name="Mikhailova N."/>
            <person name="Kayluzhnaya M."/>
            <person name="Chistoserdova L."/>
        </authorList>
    </citation>
    <scope>NUCLEOTIDE SEQUENCE [LARGE SCALE GENOMIC DNA]</scope>
    <source>
        <strain evidence="9">SIP3-4</strain>
    </source>
</reference>
<dbReference type="PROSITE" id="PS50234">
    <property type="entry name" value="VWFA"/>
    <property type="match status" value="1"/>
</dbReference>
<dbReference type="HOGENOM" id="CLU_246718_0_0_4"/>
<keyword evidence="3" id="KW-0677">Repeat</keyword>
<dbReference type="EMBL" id="CP001674">
    <property type="protein sequence ID" value="ACT50258.1"/>
    <property type="molecule type" value="Genomic_DNA"/>
</dbReference>
<dbReference type="eggNOG" id="COG2304">
    <property type="taxonomic scope" value="Bacteria"/>
</dbReference>
<keyword evidence="2" id="KW-0800">Toxin</keyword>
<comment type="subcellular location">
    <subcellularLocation>
        <location evidence="1">Membrane</location>
    </subcellularLocation>
</comment>
<dbReference type="PRINTS" id="PR00313">
    <property type="entry name" value="CABNDNGRPT"/>
</dbReference>
<dbReference type="InterPro" id="IPR036465">
    <property type="entry name" value="vWFA_dom_sf"/>
</dbReference>
<evidence type="ECO:0000256" key="3">
    <source>
        <dbReference type="ARBA" id="ARBA00022737"/>
    </source>
</evidence>
<evidence type="ECO:0000256" key="6">
    <source>
        <dbReference type="SAM" id="MobiDB-lite"/>
    </source>
</evidence>
<evidence type="ECO:0000313" key="8">
    <source>
        <dbReference type="EMBL" id="ACT50258.1"/>
    </source>
</evidence>
<dbReference type="InterPro" id="IPR011049">
    <property type="entry name" value="Serralysin-like_metalloprot_C"/>
</dbReference>
<dbReference type="GO" id="GO:0005509">
    <property type="term" value="F:calcium ion binding"/>
    <property type="evidence" value="ECO:0007669"/>
    <property type="project" value="InterPro"/>
</dbReference>
<organism evidence="8 9">
    <name type="scientific">Methylovorus glucosotrophus (strain SIP3-4)</name>
    <dbReference type="NCBI Taxonomy" id="582744"/>
    <lineage>
        <taxon>Bacteria</taxon>
        <taxon>Pseudomonadati</taxon>
        <taxon>Pseudomonadota</taxon>
        <taxon>Betaproteobacteria</taxon>
        <taxon>Nitrosomonadales</taxon>
        <taxon>Methylophilaceae</taxon>
        <taxon>Methylovorus</taxon>
    </lineage>
</organism>
<dbReference type="SUPFAM" id="SSF53300">
    <property type="entry name" value="vWA-like"/>
    <property type="match status" value="1"/>
</dbReference>
<feature type="domain" description="VWFA" evidence="7">
    <location>
        <begin position="1025"/>
        <end position="1231"/>
    </location>
</feature>
<dbReference type="InterPro" id="IPR018511">
    <property type="entry name" value="Hemolysin-typ_Ca-bd_CS"/>
</dbReference>
<dbReference type="SMART" id="SM00327">
    <property type="entry name" value="VWA"/>
    <property type="match status" value="1"/>
</dbReference>
<dbReference type="Pfam" id="PF00353">
    <property type="entry name" value="HemolysinCabind"/>
    <property type="match status" value="1"/>
</dbReference>
<evidence type="ECO:0000256" key="5">
    <source>
        <dbReference type="ARBA" id="ARBA00023136"/>
    </source>
</evidence>
<feature type="region of interest" description="Disordered" evidence="6">
    <location>
        <begin position="533"/>
        <end position="558"/>
    </location>
</feature>
<evidence type="ECO:0000256" key="4">
    <source>
        <dbReference type="ARBA" id="ARBA00023026"/>
    </source>
</evidence>
<dbReference type="NCBIfam" id="NF033682">
    <property type="entry name" value="retention_LapA"/>
    <property type="match status" value="1"/>
</dbReference>